<protein>
    <submittedName>
        <fullName evidence="1">Uncharacterized protein</fullName>
    </submittedName>
</protein>
<keyword evidence="2" id="KW-1185">Reference proteome</keyword>
<dbReference type="AlphaFoldDB" id="A0A8X6R1I5"/>
<evidence type="ECO:0000313" key="1">
    <source>
        <dbReference type="EMBL" id="GFU48658.1"/>
    </source>
</evidence>
<name>A0A8X6R1I5_NEPPI</name>
<gene>
    <name evidence="1" type="ORF">NPIL_115981</name>
</gene>
<sequence length="80" mass="9626">MWLVALKIRKDRVGYAEAEESWIWAYSAMHQRVNLSTSKVSPRLSRNPVQFSRERRANALKTNDYRMQLKMKLRLRIEFV</sequence>
<accession>A0A8X6R1I5</accession>
<comment type="caution">
    <text evidence="1">The sequence shown here is derived from an EMBL/GenBank/DDBJ whole genome shotgun (WGS) entry which is preliminary data.</text>
</comment>
<evidence type="ECO:0000313" key="2">
    <source>
        <dbReference type="Proteomes" id="UP000887013"/>
    </source>
</evidence>
<dbReference type="Proteomes" id="UP000887013">
    <property type="component" value="Unassembled WGS sequence"/>
</dbReference>
<dbReference type="EMBL" id="BMAW01086761">
    <property type="protein sequence ID" value="GFU48658.1"/>
    <property type="molecule type" value="Genomic_DNA"/>
</dbReference>
<reference evidence="1" key="1">
    <citation type="submission" date="2020-08" db="EMBL/GenBank/DDBJ databases">
        <title>Multicomponent nature underlies the extraordinary mechanical properties of spider dragline silk.</title>
        <authorList>
            <person name="Kono N."/>
            <person name="Nakamura H."/>
            <person name="Mori M."/>
            <person name="Yoshida Y."/>
            <person name="Ohtoshi R."/>
            <person name="Malay A.D."/>
            <person name="Moran D.A.P."/>
            <person name="Tomita M."/>
            <person name="Numata K."/>
            <person name="Arakawa K."/>
        </authorList>
    </citation>
    <scope>NUCLEOTIDE SEQUENCE</scope>
</reference>
<organism evidence="1 2">
    <name type="scientific">Nephila pilipes</name>
    <name type="common">Giant wood spider</name>
    <name type="synonym">Nephila maculata</name>
    <dbReference type="NCBI Taxonomy" id="299642"/>
    <lineage>
        <taxon>Eukaryota</taxon>
        <taxon>Metazoa</taxon>
        <taxon>Ecdysozoa</taxon>
        <taxon>Arthropoda</taxon>
        <taxon>Chelicerata</taxon>
        <taxon>Arachnida</taxon>
        <taxon>Araneae</taxon>
        <taxon>Araneomorphae</taxon>
        <taxon>Entelegynae</taxon>
        <taxon>Araneoidea</taxon>
        <taxon>Nephilidae</taxon>
        <taxon>Nephila</taxon>
    </lineage>
</organism>
<proteinExistence type="predicted"/>